<evidence type="ECO:0000259" key="1">
    <source>
        <dbReference type="Pfam" id="PF14690"/>
    </source>
</evidence>
<reference evidence="2 3" key="1">
    <citation type="submission" date="2019-07" db="EMBL/GenBank/DDBJ databases">
        <title>Draft genome of C. aurimucosum strain 15-4290.</title>
        <authorList>
            <person name="Pacheco L.G.C."/>
            <person name="Aguiar E.R.G.R."/>
            <person name="Navas J."/>
            <person name="Santos C.S."/>
            <person name="Rocha D.J.P.G."/>
        </authorList>
    </citation>
    <scope>NUCLEOTIDE SEQUENCE [LARGE SCALE GENOMIC DNA]</scope>
    <source>
        <strain evidence="2 3">15-4290</strain>
    </source>
</reference>
<feature type="non-terminal residue" evidence="2">
    <location>
        <position position="180"/>
    </location>
</feature>
<dbReference type="AlphaFoldDB" id="A0A558IEM9"/>
<dbReference type="EMBL" id="VMTX01000066">
    <property type="protein sequence ID" value="TVU79851.1"/>
    <property type="molecule type" value="Genomic_DNA"/>
</dbReference>
<dbReference type="PANTHER" id="PTHR33498">
    <property type="entry name" value="TRANSPOSASE FOR INSERTION SEQUENCE ELEMENT IS1557"/>
    <property type="match status" value="1"/>
</dbReference>
<evidence type="ECO:0000313" key="2">
    <source>
        <dbReference type="EMBL" id="TVU79851.1"/>
    </source>
</evidence>
<dbReference type="InterPro" id="IPR029261">
    <property type="entry name" value="Transposase_Znf"/>
</dbReference>
<dbReference type="RefSeq" id="WP_158382184.1">
    <property type="nucleotide sequence ID" value="NZ_VMTX01000066.1"/>
</dbReference>
<sequence>MKPTGNLVADTICRTAEIGLAITGAADAGPLTIIETTPVAVIGACPDCGQSGKLRDHITRRLVDLPVVGFPTRLHVKVPRFLCTADSCKRKIFQESLTCADDGAKLTYRVTRWILQRLAIDRMSVSATAKALGVGWDLVNKVALDACRQLVYGDPHHLDGVRVLGVDEHVWKHTRKPGQA</sequence>
<feature type="domain" description="Transposase IS204/IS1001/IS1096/IS1165 zinc-finger" evidence="1">
    <location>
        <begin position="44"/>
        <end position="85"/>
    </location>
</feature>
<protein>
    <submittedName>
        <fullName evidence="2">Transposase</fullName>
    </submittedName>
</protein>
<dbReference type="PANTHER" id="PTHR33498:SF1">
    <property type="entry name" value="TRANSPOSASE FOR INSERTION SEQUENCE ELEMENT IS1557"/>
    <property type="match status" value="1"/>
</dbReference>
<dbReference type="Pfam" id="PF14690">
    <property type="entry name" value="Zn_ribbon_ISL3"/>
    <property type="match status" value="1"/>
</dbReference>
<dbReference type="Proteomes" id="UP000320648">
    <property type="component" value="Unassembled WGS sequence"/>
</dbReference>
<organism evidence="2 3">
    <name type="scientific">Corynebacterium aurimucosum</name>
    <dbReference type="NCBI Taxonomy" id="169292"/>
    <lineage>
        <taxon>Bacteria</taxon>
        <taxon>Bacillati</taxon>
        <taxon>Actinomycetota</taxon>
        <taxon>Actinomycetes</taxon>
        <taxon>Mycobacteriales</taxon>
        <taxon>Corynebacteriaceae</taxon>
        <taxon>Corynebacterium</taxon>
    </lineage>
</organism>
<comment type="caution">
    <text evidence="2">The sequence shown here is derived from an EMBL/GenBank/DDBJ whole genome shotgun (WGS) entry which is preliminary data.</text>
</comment>
<dbReference type="InterPro" id="IPR047951">
    <property type="entry name" value="Transpos_ISL3"/>
</dbReference>
<proteinExistence type="predicted"/>
<name>A0A558IEM9_9CORY</name>
<accession>A0A558IEM9</accession>
<gene>
    <name evidence="2" type="ORF">FQN05_13625</name>
</gene>
<evidence type="ECO:0000313" key="3">
    <source>
        <dbReference type="Proteomes" id="UP000320648"/>
    </source>
</evidence>